<protein>
    <submittedName>
        <fullName evidence="2">Uncharacterized protein</fullName>
    </submittedName>
</protein>
<dbReference type="EMBL" id="CAJNOO010012089">
    <property type="protein sequence ID" value="CAF1506149.1"/>
    <property type="molecule type" value="Genomic_DNA"/>
</dbReference>
<proteinExistence type="predicted"/>
<dbReference type="Proteomes" id="UP000663874">
    <property type="component" value="Unassembled WGS sequence"/>
</dbReference>
<feature type="compositionally biased region" description="Basic residues" evidence="1">
    <location>
        <begin position="53"/>
        <end position="71"/>
    </location>
</feature>
<dbReference type="AlphaFoldDB" id="A0A815TQH8"/>
<sequence>MSSTTILNLKTPSQDAQGRWYETLSPTQVLTDQQQQQQQQQPVKPQNDEQMKQKKKCRGNKKAQRLRRRLHQQGLDPDAITELVNQKINLQQHDEAIRYNRVMC</sequence>
<comment type="caution">
    <text evidence="2">The sequence shown here is derived from an EMBL/GenBank/DDBJ whole genome shotgun (WGS) entry which is preliminary data.</text>
</comment>
<dbReference type="Proteomes" id="UP000663864">
    <property type="component" value="Unassembled WGS sequence"/>
</dbReference>
<dbReference type="OrthoDB" id="10391756at2759"/>
<dbReference type="EMBL" id="CAJNOT010010296">
    <property type="protein sequence ID" value="CAF1529701.1"/>
    <property type="molecule type" value="Genomic_DNA"/>
</dbReference>
<reference evidence="2" key="1">
    <citation type="submission" date="2021-02" db="EMBL/GenBank/DDBJ databases">
        <authorList>
            <person name="Nowell W R."/>
        </authorList>
    </citation>
    <scope>NUCLEOTIDE SEQUENCE</scope>
</reference>
<evidence type="ECO:0000313" key="3">
    <source>
        <dbReference type="EMBL" id="CAF1529701.1"/>
    </source>
</evidence>
<name>A0A815TQH8_9BILA</name>
<organism evidence="2 6">
    <name type="scientific">Rotaria sordida</name>
    <dbReference type="NCBI Taxonomy" id="392033"/>
    <lineage>
        <taxon>Eukaryota</taxon>
        <taxon>Metazoa</taxon>
        <taxon>Spiralia</taxon>
        <taxon>Gnathifera</taxon>
        <taxon>Rotifera</taxon>
        <taxon>Eurotatoria</taxon>
        <taxon>Bdelloidea</taxon>
        <taxon>Philodinida</taxon>
        <taxon>Philodinidae</taxon>
        <taxon>Rotaria</taxon>
    </lineage>
</organism>
<dbReference type="EMBL" id="CAJOBE010048746">
    <property type="protein sequence ID" value="CAF4350246.1"/>
    <property type="molecule type" value="Genomic_DNA"/>
</dbReference>
<evidence type="ECO:0000313" key="4">
    <source>
        <dbReference type="EMBL" id="CAF1564729.1"/>
    </source>
</evidence>
<evidence type="ECO:0000313" key="5">
    <source>
        <dbReference type="EMBL" id="CAF4350246.1"/>
    </source>
</evidence>
<accession>A0A815TQH8</accession>
<dbReference type="Proteomes" id="UP000663882">
    <property type="component" value="Unassembled WGS sequence"/>
</dbReference>
<feature type="region of interest" description="Disordered" evidence="1">
    <location>
        <begin position="29"/>
        <end position="74"/>
    </location>
</feature>
<dbReference type="EMBL" id="CAJNOU010013310">
    <property type="protein sequence ID" value="CAF1564729.1"/>
    <property type="molecule type" value="Genomic_DNA"/>
</dbReference>
<evidence type="ECO:0000313" key="6">
    <source>
        <dbReference type="Proteomes" id="UP000663882"/>
    </source>
</evidence>
<dbReference type="Proteomes" id="UP000663889">
    <property type="component" value="Unassembled WGS sequence"/>
</dbReference>
<gene>
    <name evidence="5" type="ORF">FNK824_LOCUS42309</name>
    <name evidence="2" type="ORF">RFH988_LOCUS38930</name>
    <name evidence="4" type="ORF">SEV965_LOCUS39304</name>
    <name evidence="3" type="ORF">ZHD862_LOCUS38689</name>
</gene>
<evidence type="ECO:0000313" key="2">
    <source>
        <dbReference type="EMBL" id="CAF1506149.1"/>
    </source>
</evidence>
<evidence type="ECO:0000256" key="1">
    <source>
        <dbReference type="SAM" id="MobiDB-lite"/>
    </source>
</evidence>